<dbReference type="EMBL" id="LT629772">
    <property type="protein sequence ID" value="SDS34843.1"/>
    <property type="molecule type" value="Genomic_DNA"/>
</dbReference>
<protein>
    <submittedName>
        <fullName evidence="2">Uncharacterized protein</fullName>
    </submittedName>
</protein>
<dbReference type="AlphaFoldDB" id="A0A1H1RGR3"/>
<dbReference type="STRING" id="630515.SAMN04489812_1641"/>
<sequence length="115" mass="11741">MTPGPIVAGVLVVIGLLLALWLFIGRADGRGRVTGSIGSVLLALGVFSRLAYQSLAERLLGTADDSVIVSILAGEIAAGALLTGVGLILLARAVVIAGWPPKVSRRKDAPVRSTS</sequence>
<proteinExistence type="predicted"/>
<evidence type="ECO:0000313" key="2">
    <source>
        <dbReference type="EMBL" id="SDS34843.1"/>
    </source>
</evidence>
<accession>A0A1H1RGR3</accession>
<evidence type="ECO:0000256" key="1">
    <source>
        <dbReference type="SAM" id="Phobius"/>
    </source>
</evidence>
<keyword evidence="3" id="KW-1185">Reference proteome</keyword>
<keyword evidence="1" id="KW-0472">Membrane</keyword>
<feature type="transmembrane region" description="Helical" evidence="1">
    <location>
        <begin position="67"/>
        <end position="97"/>
    </location>
</feature>
<keyword evidence="1" id="KW-1133">Transmembrane helix</keyword>
<gene>
    <name evidence="2" type="ORF">SAMN04489812_1641</name>
</gene>
<organism evidence="2 3">
    <name type="scientific">Microlunatus soli</name>
    <dbReference type="NCBI Taxonomy" id="630515"/>
    <lineage>
        <taxon>Bacteria</taxon>
        <taxon>Bacillati</taxon>
        <taxon>Actinomycetota</taxon>
        <taxon>Actinomycetes</taxon>
        <taxon>Propionibacteriales</taxon>
        <taxon>Propionibacteriaceae</taxon>
        <taxon>Microlunatus</taxon>
    </lineage>
</organism>
<feature type="transmembrane region" description="Helical" evidence="1">
    <location>
        <begin position="36"/>
        <end position="55"/>
    </location>
</feature>
<evidence type="ECO:0000313" key="3">
    <source>
        <dbReference type="Proteomes" id="UP000199103"/>
    </source>
</evidence>
<reference evidence="2 3" key="1">
    <citation type="submission" date="2016-10" db="EMBL/GenBank/DDBJ databases">
        <authorList>
            <person name="de Groot N.N."/>
        </authorList>
    </citation>
    <scope>NUCLEOTIDE SEQUENCE [LARGE SCALE GENOMIC DNA]</scope>
    <source>
        <strain evidence="2 3">DSM 21800</strain>
    </source>
</reference>
<name>A0A1H1RGR3_9ACTN</name>
<keyword evidence="1" id="KW-0812">Transmembrane</keyword>
<feature type="transmembrane region" description="Helical" evidence="1">
    <location>
        <begin position="6"/>
        <end position="24"/>
    </location>
</feature>
<dbReference type="RefSeq" id="WP_091522747.1">
    <property type="nucleotide sequence ID" value="NZ_LT629772.1"/>
</dbReference>
<dbReference type="Proteomes" id="UP000199103">
    <property type="component" value="Chromosome I"/>
</dbReference>